<evidence type="ECO:0000313" key="2">
    <source>
        <dbReference type="EMBL" id="OXU16654.1"/>
    </source>
</evidence>
<reference evidence="2 3" key="1">
    <citation type="journal article" date="2017" name="Curr. Biol.">
        <title>The Evolution of Venom by Co-option of Single-Copy Genes.</title>
        <authorList>
            <person name="Martinson E.O."/>
            <person name="Mrinalini"/>
            <person name="Kelkar Y.D."/>
            <person name="Chang C.H."/>
            <person name="Werren J.H."/>
        </authorList>
    </citation>
    <scope>NUCLEOTIDE SEQUENCE [LARGE SCALE GENOMIC DNA]</scope>
    <source>
        <strain evidence="2 3">Alberta</strain>
        <tissue evidence="2">Whole body</tissue>
    </source>
</reference>
<evidence type="ECO:0008006" key="4">
    <source>
        <dbReference type="Google" id="ProtNLM"/>
    </source>
</evidence>
<dbReference type="SUPFAM" id="SSF53098">
    <property type="entry name" value="Ribonuclease H-like"/>
    <property type="match status" value="1"/>
</dbReference>
<feature type="region of interest" description="Disordered" evidence="1">
    <location>
        <begin position="432"/>
        <end position="454"/>
    </location>
</feature>
<dbReference type="InterPro" id="IPR012337">
    <property type="entry name" value="RNaseH-like_sf"/>
</dbReference>
<name>A0A232EE93_9HYME</name>
<sequence>MDKEQRIDKEAVRLVDEEICYWTAVLKRVVEVVRFLSELGLPFRGENDKLGFSENGNFLRLLELIGNFDPFLKKHLEKYGNKGRDSTPDLSHVDQLTIVLRYCFKGKVIERFLGFIPISSHSGEYLSNTVLSMLEENTIDLENCRDQTYDNASNMSGKYQASKFLQKTEIDMVTANNLLKSLVEFVSNLRNDFDRIKEKDSLAVYVPCVAHSLNLVGECSVSACLEVVKFFLFLQKLYAFCAGSTHRWSVLKKYTSKSIKSLSETRWSCRYDAVLVLYVDYDASKFLQKTEIDMVTANNLLKSLVKFVSNLRNDFDRIEENAKEISKMVSRDFSDKDKPNRKRKFTDKTVEDESEARSEENTIDLENCRDQTYDNASNMSGKYQASKFLQKTEIDMVTANNLLKSLVEFVSNLRNDFDRIKENAREISKMVSRDYSDNDKRNRKRTFTDKTMEDESEARSGRDLFRTATFLIIIDKLKVELERRSKVYEHITNMFGFFTKLDCIKTCDLKGYTERLLNIYPKDLDSNLESEINHLVLMLKSEFGKDLKRKVQSEKKTEIANNKIFGDIKTVIQKLLKKDLLAEKRNVQKSVMRIINKKFFGFVLAMRIVGGGLESLRSFCGVMDFPAPVQNSSFTKIRKQVPVMLLINS</sequence>
<evidence type="ECO:0000256" key="1">
    <source>
        <dbReference type="SAM" id="MobiDB-lite"/>
    </source>
</evidence>
<organism evidence="2 3">
    <name type="scientific">Trichomalopsis sarcophagae</name>
    <dbReference type="NCBI Taxonomy" id="543379"/>
    <lineage>
        <taxon>Eukaryota</taxon>
        <taxon>Metazoa</taxon>
        <taxon>Ecdysozoa</taxon>
        <taxon>Arthropoda</taxon>
        <taxon>Hexapoda</taxon>
        <taxon>Insecta</taxon>
        <taxon>Pterygota</taxon>
        <taxon>Neoptera</taxon>
        <taxon>Endopterygota</taxon>
        <taxon>Hymenoptera</taxon>
        <taxon>Apocrita</taxon>
        <taxon>Proctotrupomorpha</taxon>
        <taxon>Chalcidoidea</taxon>
        <taxon>Pteromalidae</taxon>
        <taxon>Pteromalinae</taxon>
        <taxon>Trichomalopsis</taxon>
    </lineage>
</organism>
<evidence type="ECO:0000313" key="3">
    <source>
        <dbReference type="Proteomes" id="UP000215335"/>
    </source>
</evidence>
<dbReference type="PANTHER" id="PTHR45749">
    <property type="match status" value="1"/>
</dbReference>
<protein>
    <recommendedName>
        <fullName evidence="4">DUF4371 domain-containing protein</fullName>
    </recommendedName>
</protein>
<feature type="region of interest" description="Disordered" evidence="1">
    <location>
        <begin position="333"/>
        <end position="363"/>
    </location>
</feature>
<feature type="compositionally biased region" description="Basic and acidic residues" evidence="1">
    <location>
        <begin position="346"/>
        <end position="363"/>
    </location>
</feature>
<accession>A0A232EE93</accession>
<keyword evidence="3" id="KW-1185">Reference proteome</keyword>
<dbReference type="Proteomes" id="UP000215335">
    <property type="component" value="Unassembled WGS sequence"/>
</dbReference>
<proteinExistence type="predicted"/>
<dbReference type="PANTHER" id="PTHR45749:SF23">
    <property type="entry name" value="ZINC FINGER MYM-TYPE PROTEIN 1-LIKE"/>
    <property type="match status" value="1"/>
</dbReference>
<comment type="caution">
    <text evidence="2">The sequence shown here is derived from an EMBL/GenBank/DDBJ whole genome shotgun (WGS) entry which is preliminary data.</text>
</comment>
<dbReference type="EMBL" id="NNAY01005498">
    <property type="protein sequence ID" value="OXU16654.1"/>
    <property type="molecule type" value="Genomic_DNA"/>
</dbReference>
<dbReference type="STRING" id="543379.A0A232EE93"/>
<gene>
    <name evidence="2" type="ORF">TSAR_002121</name>
</gene>
<dbReference type="OrthoDB" id="6624624at2759"/>
<dbReference type="AlphaFoldDB" id="A0A232EE93"/>